<sequence>MRILMLSWEYPPRVVGGLAPHVHGLAGALTQRGHEVHVITQGGDGLPPTERDRGVTVHRIHPYSLWSLDFAGDIHHLNFAFLEKALAVAGEYGDFDIVHAHDWLVAYAGRALKHGWQKPLIATIHATEWGRHNGLHNDLQRYISQVEWWLGYEAWRVIVCSQHMERELGRIFQMPGDKIAVIPNGVHPDDFSAAKAQGFRRSDYAADHERIIFYVGRLVWEKGVQVLVEALPQVLRRHPVKLVIGGTGAQMSYLKHLANRCGVGDKVHFAGYVHGATKVGLLRAADVAVFPSLYEPFGIVALEGMAAETPVVVSDTGGLSEIVRHRQNGLKALTGNANSLADQIITALDDELLVKAMTKQAAREVREVYSWSAIADRTIQVYKTVKTEAAVAARRGPVPLFRLRGLGQLLQAGGRQ</sequence>
<dbReference type="Pfam" id="PF13439">
    <property type="entry name" value="Glyco_transf_4"/>
    <property type="match status" value="1"/>
</dbReference>
<dbReference type="AlphaFoldDB" id="A0A845L5N2"/>
<dbReference type="GO" id="GO:0016757">
    <property type="term" value="F:glycosyltransferase activity"/>
    <property type="evidence" value="ECO:0007669"/>
    <property type="project" value="InterPro"/>
</dbReference>
<dbReference type="PANTHER" id="PTHR12526">
    <property type="entry name" value="GLYCOSYLTRANSFERASE"/>
    <property type="match status" value="1"/>
</dbReference>
<dbReference type="PANTHER" id="PTHR12526:SF638">
    <property type="entry name" value="SPORE COAT PROTEIN SA"/>
    <property type="match status" value="1"/>
</dbReference>
<dbReference type="EMBL" id="WXEY01000023">
    <property type="protein sequence ID" value="MZP31016.1"/>
    <property type="molecule type" value="Genomic_DNA"/>
</dbReference>
<reference evidence="3 4" key="1">
    <citation type="submission" date="2020-01" db="EMBL/GenBank/DDBJ databases">
        <title>Whole-genome sequence of Heliobacterium undosum DSM 13378.</title>
        <authorList>
            <person name="Kyndt J.A."/>
            <person name="Meyer T.E."/>
        </authorList>
    </citation>
    <scope>NUCLEOTIDE SEQUENCE [LARGE SCALE GENOMIC DNA]</scope>
    <source>
        <strain evidence="3 4">DSM 13378</strain>
    </source>
</reference>
<gene>
    <name evidence="3" type="ORF">GTO91_14960</name>
</gene>
<evidence type="ECO:0000313" key="3">
    <source>
        <dbReference type="EMBL" id="MZP31016.1"/>
    </source>
</evidence>
<dbReference type="OrthoDB" id="9795068at2"/>
<keyword evidence="4" id="KW-1185">Reference proteome</keyword>
<dbReference type="RefSeq" id="WP_161259535.1">
    <property type="nucleotide sequence ID" value="NZ_WXEY01000023.1"/>
</dbReference>
<dbReference type="CDD" id="cd03801">
    <property type="entry name" value="GT4_PimA-like"/>
    <property type="match status" value="1"/>
</dbReference>
<dbReference type="InterPro" id="IPR001296">
    <property type="entry name" value="Glyco_trans_1"/>
</dbReference>
<dbReference type="Gene3D" id="3.40.50.2000">
    <property type="entry name" value="Glycogen Phosphorylase B"/>
    <property type="match status" value="2"/>
</dbReference>
<evidence type="ECO:0000259" key="2">
    <source>
        <dbReference type="Pfam" id="PF13439"/>
    </source>
</evidence>
<comment type="caution">
    <text evidence="3">The sequence shown here is derived from an EMBL/GenBank/DDBJ whole genome shotgun (WGS) entry which is preliminary data.</text>
</comment>
<dbReference type="InterPro" id="IPR028098">
    <property type="entry name" value="Glyco_trans_4-like_N"/>
</dbReference>
<dbReference type="Proteomes" id="UP000463470">
    <property type="component" value="Unassembled WGS sequence"/>
</dbReference>
<proteinExistence type="predicted"/>
<dbReference type="SUPFAM" id="SSF53756">
    <property type="entry name" value="UDP-Glycosyltransferase/glycogen phosphorylase"/>
    <property type="match status" value="1"/>
</dbReference>
<protein>
    <submittedName>
        <fullName evidence="3">Glycosyltransferase</fullName>
    </submittedName>
</protein>
<name>A0A845L5N2_9FIRM</name>
<dbReference type="Pfam" id="PF00534">
    <property type="entry name" value="Glycos_transf_1"/>
    <property type="match status" value="1"/>
</dbReference>
<evidence type="ECO:0000259" key="1">
    <source>
        <dbReference type="Pfam" id="PF00534"/>
    </source>
</evidence>
<accession>A0A845L5N2</accession>
<organism evidence="3 4">
    <name type="scientific">Heliomicrobium undosum</name>
    <dbReference type="NCBI Taxonomy" id="121734"/>
    <lineage>
        <taxon>Bacteria</taxon>
        <taxon>Bacillati</taxon>
        <taxon>Bacillota</taxon>
        <taxon>Clostridia</taxon>
        <taxon>Eubacteriales</taxon>
        <taxon>Heliobacteriaceae</taxon>
        <taxon>Heliomicrobium</taxon>
    </lineage>
</organism>
<evidence type="ECO:0000313" key="4">
    <source>
        <dbReference type="Proteomes" id="UP000463470"/>
    </source>
</evidence>
<keyword evidence="3" id="KW-0808">Transferase</keyword>
<feature type="domain" description="Glycosyl transferase family 1" evidence="1">
    <location>
        <begin position="206"/>
        <end position="362"/>
    </location>
</feature>
<feature type="domain" description="Glycosyltransferase subfamily 4-like N-terminal" evidence="2">
    <location>
        <begin position="15"/>
        <end position="189"/>
    </location>
</feature>